<evidence type="ECO:0000259" key="5">
    <source>
        <dbReference type="Pfam" id="PF06958"/>
    </source>
</evidence>
<dbReference type="SUPFAM" id="SSF69369">
    <property type="entry name" value="Cloacin translocation domain"/>
    <property type="match status" value="1"/>
</dbReference>
<dbReference type="RefSeq" id="WP_123496679.1">
    <property type="nucleotide sequence ID" value="NZ_MOBL01000008.1"/>
</dbReference>
<sequence>MQKPPLILDATHITAEAPDNWDPFKDTTQGYSFSGMFGPAGANHKTREIMYGTQIALEQEFGAKSTLLPQSIEAELATTRLEGPTHPLPPAAALIRELGVRNTLIQRKTAELHRQTAIANRFYGSDPVGKNFNDFLNRASAIRRVDRSAVARELWSQSYRAAHEARLLSQAIQLLNQQQVNVLNWLAAVQAEDQARMAAEQEARRIAAELARINEQAEALAREQARLAALAEDQRLATEQALVAAEAAARQVAAEQAQLATLAEAQRQAEQLRVEAERQEHEKQQAALAALRVYPAMGATASSSPVFSFASTAVILAPETSAAIITALRSAMQVATAAGAATLGSVLIGFAALLTPSRLGNSERFTMSIPLAELTSESAQSLRAIADRQGTLDLPVGIGYRPIGSGAEVFVITADGFDIRPSVPVRHATFDAQNNVYRLSLPDSPTNTLTWTPAVTPSNSSTERPIVQADTAVYSGAPIVPLEGRLDLHPILVEEWDRFIIVFPDDSGIAPLYVVLSSPYAGANVKGKYSGRLFNPEQAGGPILDLDWRTAVITQAGIDAVKLHITRLDQSDANDIMVRRLGRRCKNSQPSSPLAH</sequence>
<evidence type="ECO:0000313" key="7">
    <source>
        <dbReference type="Proteomes" id="UP000283260"/>
    </source>
</evidence>
<name>A0A423J878_9PSED</name>
<feature type="coiled-coil region" evidence="4">
    <location>
        <begin position="196"/>
        <end position="289"/>
    </location>
</feature>
<dbReference type="InterPro" id="IPR016128">
    <property type="entry name" value="Pyosin/cloacin_T_dom"/>
</dbReference>
<dbReference type="Proteomes" id="UP000283260">
    <property type="component" value="Unassembled WGS sequence"/>
</dbReference>
<keyword evidence="4" id="KW-0175">Coiled coil</keyword>
<evidence type="ECO:0000313" key="6">
    <source>
        <dbReference type="EMBL" id="RON33891.1"/>
    </source>
</evidence>
<dbReference type="AlphaFoldDB" id="A0A423J878"/>
<keyword evidence="2" id="KW-0044">Antibiotic</keyword>
<proteinExistence type="predicted"/>
<dbReference type="Pfam" id="PF06958">
    <property type="entry name" value="Pyocin_S"/>
    <property type="match status" value="1"/>
</dbReference>
<protein>
    <recommendedName>
        <fullName evidence="5">Pyosin/cloacin translocation domain-containing protein</fullName>
    </recommendedName>
</protein>
<reference evidence="6 7" key="1">
    <citation type="submission" date="2016-10" db="EMBL/GenBank/DDBJ databases">
        <title>Comparative genome analysis of multiple Pseudomonas spp. focuses on biocontrol and plant growth promoting traits.</title>
        <authorList>
            <person name="Tao X.-Y."/>
            <person name="Taylor C.G."/>
        </authorList>
    </citation>
    <scope>NUCLEOTIDE SEQUENCE [LARGE SCALE GENOMIC DNA]</scope>
    <source>
        <strain evidence="6 7">94G2</strain>
    </source>
</reference>
<dbReference type="GO" id="GO:0042742">
    <property type="term" value="P:defense response to bacterium"/>
    <property type="evidence" value="ECO:0007669"/>
    <property type="project" value="UniProtKB-KW"/>
</dbReference>
<gene>
    <name evidence="6" type="ORF">BK661_11370</name>
</gene>
<dbReference type="EMBL" id="MOBL01000008">
    <property type="protein sequence ID" value="RON33891.1"/>
    <property type="molecule type" value="Genomic_DNA"/>
</dbReference>
<evidence type="ECO:0000256" key="1">
    <source>
        <dbReference type="ARBA" id="ARBA00022529"/>
    </source>
</evidence>
<dbReference type="GO" id="GO:0031640">
    <property type="term" value="P:killing of cells of another organism"/>
    <property type="evidence" value="ECO:0007669"/>
    <property type="project" value="UniProtKB-KW"/>
</dbReference>
<evidence type="ECO:0000256" key="2">
    <source>
        <dbReference type="ARBA" id="ARBA00023022"/>
    </source>
</evidence>
<comment type="caution">
    <text evidence="6">The sequence shown here is derived from an EMBL/GenBank/DDBJ whole genome shotgun (WGS) entry which is preliminary data.</text>
</comment>
<dbReference type="InterPro" id="IPR036302">
    <property type="entry name" value="Pyosin/cloacin_T_dom_sf"/>
</dbReference>
<evidence type="ECO:0000256" key="4">
    <source>
        <dbReference type="SAM" id="Coils"/>
    </source>
</evidence>
<feature type="domain" description="Pyosin/cloacin translocation" evidence="5">
    <location>
        <begin position="382"/>
        <end position="515"/>
    </location>
</feature>
<evidence type="ECO:0000256" key="3">
    <source>
        <dbReference type="ARBA" id="ARBA00023048"/>
    </source>
</evidence>
<accession>A0A423J878</accession>
<keyword evidence="3" id="KW-0078">Bacteriocin</keyword>
<organism evidence="6 7">
    <name type="scientific">Pseudomonas frederiksbergensis</name>
    <dbReference type="NCBI Taxonomy" id="104087"/>
    <lineage>
        <taxon>Bacteria</taxon>
        <taxon>Pseudomonadati</taxon>
        <taxon>Pseudomonadota</taxon>
        <taxon>Gammaproteobacteria</taxon>
        <taxon>Pseudomonadales</taxon>
        <taxon>Pseudomonadaceae</taxon>
        <taxon>Pseudomonas</taxon>
    </lineage>
</organism>
<keyword evidence="1" id="KW-0929">Antimicrobial</keyword>